<dbReference type="FunFam" id="1.20.140.100:FF:000002">
    <property type="entry name" value="Cytoplasmic dynein heavy chain 1"/>
    <property type="match status" value="1"/>
</dbReference>
<dbReference type="SUPFAM" id="SSF52540">
    <property type="entry name" value="P-loop containing nucleoside triphosphate hydrolases"/>
    <property type="match status" value="4"/>
</dbReference>
<dbReference type="InterPro" id="IPR035706">
    <property type="entry name" value="AAA_9"/>
</dbReference>
<keyword evidence="10" id="KW-0067">ATP-binding</keyword>
<dbReference type="InterPro" id="IPR003593">
    <property type="entry name" value="AAA+_ATPase"/>
</dbReference>
<dbReference type="Gene3D" id="3.10.490.20">
    <property type="match status" value="1"/>
</dbReference>
<evidence type="ECO:0000256" key="19">
    <source>
        <dbReference type="SAM" id="MobiDB-lite"/>
    </source>
</evidence>
<comment type="subunit">
    <text evidence="4">Consists of at least two heavy chains and a number of intermediate and light chains.</text>
</comment>
<evidence type="ECO:0000256" key="5">
    <source>
        <dbReference type="ARBA" id="ARBA00022197"/>
    </source>
</evidence>
<feature type="domain" description="AAA+ ATPase" evidence="21">
    <location>
        <begin position="3054"/>
        <end position="3220"/>
    </location>
</feature>
<feature type="coiled-coil region" evidence="18">
    <location>
        <begin position="3556"/>
        <end position="3583"/>
    </location>
</feature>
<feature type="chain" id="PRO_5012977872" description="Dynein heavy chain, cytoplasmic" evidence="20">
    <location>
        <begin position="24"/>
        <end position="4901"/>
    </location>
</feature>
<feature type="compositionally biased region" description="Low complexity" evidence="19">
    <location>
        <begin position="1043"/>
        <end position="1056"/>
    </location>
</feature>
<dbReference type="Gene3D" id="1.20.920.30">
    <property type="match status" value="1"/>
</dbReference>
<dbReference type="InterPro" id="IPR024317">
    <property type="entry name" value="Dynein_heavy_chain_D4_dom"/>
</dbReference>
<dbReference type="InterPro" id="IPR041228">
    <property type="entry name" value="Dynein_C"/>
</dbReference>
<dbReference type="Pfam" id="PF12777">
    <property type="entry name" value="MT"/>
    <property type="match status" value="1"/>
</dbReference>
<keyword evidence="23" id="KW-1185">Reference proteome</keyword>
<dbReference type="Pfam" id="PF12775">
    <property type="entry name" value="AAA_7"/>
    <property type="match status" value="1"/>
</dbReference>
<evidence type="ECO:0000256" key="2">
    <source>
        <dbReference type="ARBA" id="ARBA00004522"/>
    </source>
</evidence>
<dbReference type="CDD" id="cd00009">
    <property type="entry name" value="AAA"/>
    <property type="match status" value="2"/>
</dbReference>
<accession>A0A1R1XY96</accession>
<dbReference type="InterPro" id="IPR013594">
    <property type="entry name" value="Dynein_heavy_tail"/>
</dbReference>
<gene>
    <name evidence="22" type="ORF">AYI70_g4590</name>
</gene>
<dbReference type="Pfam" id="PF03028">
    <property type="entry name" value="Dynein_heavy"/>
    <property type="match status" value="1"/>
</dbReference>
<dbReference type="InterPro" id="IPR043160">
    <property type="entry name" value="Dynein_C_barrel"/>
</dbReference>
<feature type="domain" description="AAA+ ATPase" evidence="21">
    <location>
        <begin position="2334"/>
        <end position="2473"/>
    </location>
</feature>
<dbReference type="Gene3D" id="1.10.472.130">
    <property type="match status" value="1"/>
</dbReference>
<dbReference type="InterPro" id="IPR026983">
    <property type="entry name" value="DHC"/>
</dbReference>
<keyword evidence="16" id="KW-0966">Cell projection</keyword>
<organism evidence="22 23">
    <name type="scientific">Smittium culicis</name>
    <dbReference type="NCBI Taxonomy" id="133412"/>
    <lineage>
        <taxon>Eukaryota</taxon>
        <taxon>Fungi</taxon>
        <taxon>Fungi incertae sedis</taxon>
        <taxon>Zoopagomycota</taxon>
        <taxon>Kickxellomycotina</taxon>
        <taxon>Harpellomycetes</taxon>
        <taxon>Harpellales</taxon>
        <taxon>Legeriomycetaceae</taxon>
        <taxon>Smittium</taxon>
    </lineage>
</organism>
<dbReference type="Pfam" id="PF12780">
    <property type="entry name" value="AAA_8"/>
    <property type="match status" value="1"/>
</dbReference>
<dbReference type="InterPro" id="IPR024743">
    <property type="entry name" value="Dynein_HC_stalk"/>
</dbReference>
<comment type="caution">
    <text evidence="22">The sequence shown here is derived from an EMBL/GenBank/DDBJ whole genome shotgun (WGS) entry which is preliminary data.</text>
</comment>
<evidence type="ECO:0000256" key="4">
    <source>
        <dbReference type="ARBA" id="ARBA00011655"/>
    </source>
</evidence>
<proteinExistence type="inferred from homology"/>
<dbReference type="InterPro" id="IPR027417">
    <property type="entry name" value="P-loop_NTPase"/>
</dbReference>
<dbReference type="Pfam" id="PF12774">
    <property type="entry name" value="AAA_6"/>
    <property type="match status" value="1"/>
</dbReference>
<evidence type="ECO:0000256" key="1">
    <source>
        <dbReference type="ARBA" id="ARBA00004245"/>
    </source>
</evidence>
<dbReference type="FunFam" id="3.40.50.300:FF:000122">
    <property type="entry name" value="Cytoplasmic dynein 1 heavy chain"/>
    <property type="match status" value="1"/>
</dbReference>
<dbReference type="PANTHER" id="PTHR46532">
    <property type="entry name" value="MALE FERTILITY FACTOR KL5"/>
    <property type="match status" value="1"/>
</dbReference>
<evidence type="ECO:0000259" key="21">
    <source>
        <dbReference type="SMART" id="SM00382"/>
    </source>
</evidence>
<evidence type="ECO:0000256" key="7">
    <source>
        <dbReference type="ARBA" id="ARBA00022701"/>
    </source>
</evidence>
<keyword evidence="8" id="KW-0677">Repeat</keyword>
<evidence type="ECO:0000256" key="11">
    <source>
        <dbReference type="ARBA" id="ARBA00023017"/>
    </source>
</evidence>
<feature type="signal peptide" evidence="20">
    <location>
        <begin position="1"/>
        <end position="23"/>
    </location>
</feature>
<dbReference type="Gene3D" id="6.10.140.1060">
    <property type="match status" value="1"/>
</dbReference>
<dbReference type="Gene3D" id="3.20.180.20">
    <property type="entry name" value="Dynein heavy chain, N-terminal domain 2"/>
    <property type="match status" value="1"/>
</dbReference>
<dbReference type="Gene3D" id="1.10.8.710">
    <property type="match status" value="1"/>
</dbReference>
<dbReference type="FunFam" id="1.10.287.2620:FF:000001">
    <property type="entry name" value="Cytoplasmic dynein heavy chain 1"/>
    <property type="match status" value="1"/>
</dbReference>
<dbReference type="Pfam" id="PF22597">
    <property type="entry name" value="DYN_lid"/>
    <property type="match status" value="1"/>
</dbReference>
<dbReference type="GO" id="GO:0051959">
    <property type="term" value="F:dynein light intermediate chain binding"/>
    <property type="evidence" value="ECO:0007669"/>
    <property type="project" value="InterPro"/>
</dbReference>
<dbReference type="FunFam" id="1.20.58.1120:FF:000013">
    <property type="entry name" value="Dynein heavy chain-like protein"/>
    <property type="match status" value="1"/>
</dbReference>
<dbReference type="GO" id="GO:0005524">
    <property type="term" value="F:ATP binding"/>
    <property type="evidence" value="ECO:0007669"/>
    <property type="project" value="UniProtKB-KW"/>
</dbReference>
<dbReference type="OrthoDB" id="447173at2759"/>
<keyword evidence="9" id="KW-0547">Nucleotide-binding</keyword>
<comment type="subcellular location">
    <subcellularLocation>
        <location evidence="2">Cell projection</location>
        <location evidence="2">Cilium membrane</location>
        <topology evidence="2">Peripheral membrane protein</topology>
        <orientation evidence="2">Cytoplasmic side</orientation>
    </subcellularLocation>
    <subcellularLocation>
        <location evidence="1">Cytoplasm</location>
        <location evidence="1">Cytoskeleton</location>
    </subcellularLocation>
</comment>
<keyword evidence="14" id="KW-0505">Motor protein</keyword>
<protein>
    <recommendedName>
        <fullName evidence="5">Dynein heavy chain, cytoplasmic</fullName>
    </recommendedName>
    <alternativeName>
        <fullName evidence="17">Dynein heavy chain, cytosolic</fullName>
    </alternativeName>
</protein>
<dbReference type="FunFam" id="1.20.920.20:FF:000002">
    <property type="entry name" value="Cytoplasmic dynein 1 heavy chain"/>
    <property type="match status" value="1"/>
</dbReference>
<evidence type="ECO:0000256" key="17">
    <source>
        <dbReference type="ARBA" id="ARBA00033439"/>
    </source>
</evidence>
<dbReference type="InterPro" id="IPR043157">
    <property type="entry name" value="Dynein_AAA1S"/>
</dbReference>
<dbReference type="InterPro" id="IPR013602">
    <property type="entry name" value="Dynein_heavy_linker"/>
</dbReference>
<dbReference type="Gene3D" id="1.20.58.1120">
    <property type="match status" value="1"/>
</dbReference>
<comment type="similarity">
    <text evidence="3">Belongs to the dynein heavy chain family.</text>
</comment>
<dbReference type="GO" id="GO:0005874">
    <property type="term" value="C:microtubule"/>
    <property type="evidence" value="ECO:0007669"/>
    <property type="project" value="UniProtKB-KW"/>
</dbReference>
<evidence type="ECO:0000256" key="10">
    <source>
        <dbReference type="ARBA" id="ARBA00022840"/>
    </source>
</evidence>
<dbReference type="Pfam" id="PF12781">
    <property type="entry name" value="AAA_9"/>
    <property type="match status" value="1"/>
</dbReference>
<evidence type="ECO:0000256" key="3">
    <source>
        <dbReference type="ARBA" id="ARBA00008887"/>
    </source>
</evidence>
<evidence type="ECO:0000313" key="23">
    <source>
        <dbReference type="Proteomes" id="UP000187283"/>
    </source>
</evidence>
<dbReference type="Pfam" id="PF18198">
    <property type="entry name" value="AAA_lid_11"/>
    <property type="match status" value="1"/>
</dbReference>
<evidence type="ECO:0000256" key="16">
    <source>
        <dbReference type="ARBA" id="ARBA00023273"/>
    </source>
</evidence>
<dbReference type="Pfam" id="PF17852">
    <property type="entry name" value="Dynein_AAA_lid"/>
    <property type="match status" value="1"/>
</dbReference>
<evidence type="ECO:0000256" key="14">
    <source>
        <dbReference type="ARBA" id="ARBA00023175"/>
    </source>
</evidence>
<keyword evidence="7" id="KW-0493">Microtubule</keyword>
<dbReference type="FunFam" id="1.20.920.30:FF:000001">
    <property type="entry name" value="Cytoplasmic dynein heavy chain 1"/>
    <property type="match status" value="1"/>
</dbReference>
<dbReference type="Pfam" id="PF08385">
    <property type="entry name" value="DHC_N1"/>
    <property type="match status" value="1"/>
</dbReference>
<dbReference type="FunFam" id="1.10.8.710:FF:000001">
    <property type="entry name" value="Dynein axonemal heavy chain 2"/>
    <property type="match status" value="1"/>
</dbReference>
<evidence type="ECO:0000256" key="15">
    <source>
        <dbReference type="ARBA" id="ARBA00023212"/>
    </source>
</evidence>
<dbReference type="Gene3D" id="1.10.8.1220">
    <property type="match status" value="1"/>
</dbReference>
<dbReference type="FunFam" id="3.40.50.300:FF:000517">
    <property type="entry name" value="Cytoplasmic dynein heavy chain 1"/>
    <property type="match status" value="1"/>
</dbReference>
<dbReference type="Pfam" id="PF18199">
    <property type="entry name" value="Dynein_C"/>
    <property type="match status" value="1"/>
</dbReference>
<keyword evidence="15" id="KW-0206">Cytoskeleton</keyword>
<dbReference type="Gene3D" id="1.20.920.20">
    <property type="match status" value="1"/>
</dbReference>
<dbReference type="EMBL" id="LSSN01001436">
    <property type="protein sequence ID" value="OMJ19657.1"/>
    <property type="molecule type" value="Genomic_DNA"/>
</dbReference>
<dbReference type="Gene3D" id="3.40.50.300">
    <property type="entry name" value="P-loop containing nucleotide triphosphate hydrolases"/>
    <property type="match status" value="5"/>
</dbReference>
<dbReference type="FunFam" id="3.20.180.20:FF:000002">
    <property type="entry name" value="Cytoplasmic dynein heavy chain 1"/>
    <property type="match status" value="1"/>
</dbReference>
<sequence>MSRDICKFKLKLGLLCLRNLVVAKMNPISSPTFHSMSPAPSFDVNIIKKYILDLTPSLLGGDGSEDNIITMFVIPSSAEKINQFCNDSQTQVLYIIKGFEDPLKDEEGMDVSSDFLAISYSVELELSWNKNLMGAIALIKNVPVLYNSTPISHQVQVINLPGPAINKSLEAEDFNDTDKNNDFGDLNPENSNSQTQANRFLDVTTQTPFEAIHSLIHYGVTPYFNSFIESRQKIANSTGMDLAANKRELKDSESGLPMAKKRLAELELALLQLQQDTEIPEPNLVISKFVAHEIEKARSQNRRPGINNIDSSILSDSSFLNSIQSDVNSWIKEIQKVTNLVRDPVTRSSSQEINFWINMERSLERIENQLASDEVVLTLDILKAAKRFHVTVSFNSDTGLKEATDLVLKYNILMRDLPLNDLLSSTDMEKVCDGIGAIFNHINKKLKITPYPIKRSLNFVEMISVDFKNQLLKILGGKRLLYLDYRIFESLLKGAEKAFSIWDESIKDFTNVAREATRKRSERFIPIKIDSAHESLKERLFLVSKFRRQHEQLIQTIELVTELDKTSTSITRAKTSTPEPTLNNFDSVDEIRLAYDAARHVDVLDVSSDGIVEWEQVEAVYNERVARVENQIISKLRDRLATCKNASEMFRVFSKFNALFVRPKIRGAIQEYQTQLIISVKEDIKRIHEKFIAHFHGSSAYKMSQLRDIPPTSGAIIWTKEIERQLDHYMKRVEDVLGQGWELYADGQRLKADSDSFRQKLNTKPMYDAWYQDISRRSLAVTGRVFIISRQRATSQSLQLTVQFDAQLVTLFKEVRELMWIGFHVPHTISNVARDGRRVYPFAVSLGESVRIYKQTINTISKNMGIASLAAGYRNEVQSLIQRGFHMRWDLFVNTLDLSSTTSKGGREQQHVIFVRDLALASSKFQEKVESFVEINNSINSKITELAECAYDHKTLLSIIQTIQEFIDKLNLDNVTNLNQWVQDLEDRIEAVLSVRVEHALRVWIKEFIREPENSNGDADSYSISSKRKLLQGLGVADNTVGSSNSSSDDTSPIESESPKLRLQLHEIAINNQTMYVDPPLDSARASWIRQLHEYLSIVCSLPRPVASRYSTDNTSVGSSVLGYSSNFSQEAGGLDTFFDSDSLSDVNFRLRAPRPSTYKDILSCLPQNILKETYLAIEEKITQASEYVQMWLQYQALWDLSIDRVSEFLGSDLERWQTIMSEIKNARSTFDNQHTRKLIGLHMQIDYGQVQSKVNSKYDSWQREILFKFGSKLGAAMQETYDLVYNSRRSLEKYSGDAASTSDAVNFITFMEDIKRKKVDWKKFVETISKRGQKLLERQRYQFPAEWIQYDRLESEWVAFNEILTSKAKIIEEQISGIQLKIVSEDKSVTARIHELVDEWEKKKPTEGSLRPLIALETLSKFESRMIKLSSDLEQVNKAKAALGLQSNSIRQLEPALEELADLKSVWTSLSTLWGEIDELREMPWASVVTRKLRSSLDALHQKSKSLPDKIRQYSAFNYINNYIQSLIKQVTIIGELKSDALKDRHWRNLFKSLNLSVKSQSELTLGYVWTFEISKNEALIREVITTAQGEMGLEEFLKQVKETWTQYSLDLVTYQNKCRLIKGWDELFSKCSEHLSALSSMKASPYYRVFEEDASSWEEKLTRVHMLFDVWIDVQRQWVYLEGIFSNSADIKHLLPIETSRFQNINTEFLAVMKRVYKSPYVLDVLSLPNVQKSLERLLDLLGKIQRALGEYLERERLSFPRFYFVGDEDLLEIIGNSKDITRIQKHIQKMFAGISSIQIDSEGTEITGMASRQGEEISFERKIDLSKNPKINEWLSSIENEMKDTLADLLDRSVNSYGCIIPSDFVISSESLFKWIETFPAQLVVLASQIKWTSLIEEVFTKQNNAYTLSNVLKSVEVTLQFLADTVLQDLSFITRKKIECLITELVHQRDVLRVLINKRISDNNSFEWLKQMRFYYSFDPSIKPTDKLIIKMANAEFKYGFEYLGVIDRLVQTPLTDRCFLTLTQALDNRLGGSPFGPAGTGKTESVKALGAQLGRFVLVFCCDETFDFQAVGRIFSGLCQVGAWGCFDEFNRLEERILSAVSQQIQSIQMGLKQLSLNKSNNSDIKPTVELVGRNVSLNHDTGIFITMNPDYAGRSNLPDNLKKLFRSICMTKPDYELIAQVMLYSQGFRSAELLASKIVPLFNLCSEQLSLQPHYDFGLRALKPVLVSAGIIKRNAISKSDSQSALDSSSELGILVKSIRESILPKLVSFDIPLLESLLTDLFPGITYSLSGNTELRNAIKSVCLERNLIADNSWVEKLIQLYQIQKINHGLMMVGPSGTGKTSAWKVLLEALERIESSDPSEKAEGTSYIIDPKALSKEDLYGTLDVTTREWNDGLFTQILRKIIDNVRGESSRRHWIVFDGDVDPEWVENLNSVLDDNRLLTLPNGERLSLPQNVRIMFEVESLKFATPATVSRCGMIWFSDNVVSFKILVEKYLKDLETIPLYGSDESGDLNWAESNKTPSLSIQALCASVLRNYFSIDNLVHKSLTYAYSLDHIMDFTSTRALNTLFLLINSAVRKVLNFVAQNDELGDFNDSIKNFIECRLLLCLMWSFVGDSPTASRVKFSKFVCGATTIELPPLSFSNENESILDYDVTLNSSQSEWIPWSSRVPTIDIETHKVTSTDIVVPTTDTLRHEDVLYSLLAEHKPMLLCGPPGSGKTMTLFSALRKLPDLEVAGLNFSAATSPELILKTFEQYCEYRKTPTGTILSPSIMGRWLVVFCDEINLPASDKYGTQHVISFMRQLIEQGGYWRSTDHQWIKLERIQFVGACNPPTDPGRVPLSLRFLSHVPLIMVDYPGEQSLHQIYSVFNRALLKVQPRLRAYSDPLTSAMVEVYLSSQKRFTPDQQAHYVYSPRELSRWTRGVYEAILNLDELDLEGLVRVWAHEGLRLFQDRLVTVEERKWTDDKIDEIAIKHFPNINKQSALSRPILFSNWLSRNYISVDREYLRDHVKARLRVFYEEELDVPLVLFNDVLDHVLRIDRIMHQSQGHALLIGVSGSGKTTLTRFVAWMNGLSVFQIKAHNRYSSADFDEDLRTVLRRAGTKGERICFILDESNVLEASFLERMNTLLANAEVPGLFEGDEYSSLLTSCREGATRDGLMLDSSEELYRWFSQQVAKNLHVVFTMNPPTDGLSSRAATSPALFNRCVLDWFGDWNEQALYQVGSEFTSTLDIDNQNYVSPQNIPLYYNEIGSSLNYRAAIINAFVAVHKSMKEINSQLTHKTGKVNFVTPRHYLDFIHHFTRLYNERIVDLEDQQRHLNVGLDKLHSTVEQVQQLRVSLAAKKSELEEKTIQANNKLKQMVEDQNEAEKTRVQSIQIQSELEIKNKEIQIKRTSVMADLDKAEPAVLEAQQAVSGVNRAMLTEVRTMSNPPMPVKLAIESACTLLGHKQTDWRSLVSIIRKDDFISSIMSFDTESKTNHNLIEHMRTNYLNRPDFNFEAINRASRACGPLVKWVIAQVNYSTILERVGPLRNLVKSLENDALATTKRGEEIEKTIMSLEASITKYKEEYAILISETQKLKNVMEQVSLKVDRSLKLIESLSSEKVRWQHTSSTFIEQLSTIAGDVLLSSAFLSYAGFFDQEYREKILSTWTDHLQKSGILFREHVKISEYLASTEERLSWQSFGLQSDDLAIENAVMLHNYNRFPLIIDPSGKSLNFLQNKISQNDSKRKLSITSFLDDAFLKHLESALRFGNPIVIQDAEHVDPILNPILNRELRRTGGRVLIRLGSQDIDYSPSFSLYLFTRDSSVTFTPDISSRVTFVNFTATRASLQAQCLNQVLLHERPDIEKRRTDMVRLQGEFRMRLHTLEKNLLTALSEVEGNILDNDSVIETLERLKKESGEISKRAAEADGVMQDIDRATSAYSPLAKICSSVYFALEKLSSLHPFYQFSLEFFQSIFSSIVSNNKNLNGVKGERERLEILQRDLFILSFNKASPGILHKDHLPFLLQISLIRLQGFYETEEFWSGDSSLDIDSNYELNSRNSHNTSENNKLVISNIISDLQFLISGADLQSSVSNGNGNGVDILPEISSLIQNNSTFYASIKSYIHNLSWCENLLDLLNDTNYLDQWITCLNSNEPELYVPKAATIGKGSELCKTALYLRELLIVCLLRPDRTVPASNRFLVSLFDPSISSSTINHTFDENRKMPIKLDDCGFSLSLDLEKITNDNSSSDTLISLCSVPGFDASFQVEALATKLKKDIISVAMGSIEGFSLAENALENASKLGKWVLLKNVHLSPAWLTQFEKKLSSYSNASHNFKIFLTMEINPKVPRSLLRRSRTLLFEPSPGLRANILQLLHSASSITPETPTPTERTRLHFLLSWLHATLVGRSRYVPLGWTRTYEFTDADFACAVSTIDRWLNYASNGRTNLAPEKIPWESIRHLLINYVYGGPLVNDFDIMVLSSFVNQLFKPSSFSIDFELVSNPSMDSRSSESAPSITAPDATSFAEFINWSSELPEIEPPTWLGLPEKADIDLLETLGKDVLNSVRKMKDLDNSLDNTLSPEMSSDISSNINGSKESDNSIIVPTFSSSIKPICQSYLSILSPLKLSPLSLSDQGSEVKGSLQRAFEREYNSGFDLLKTIISDLNQLLMVCEGTSKLTNHTRSLVSDFSSSSIPKSWAQAYVVSSGTQLTEWVSDFSARVKQLANVLYDSINKSDSELISSGVLNSIWIGGLFYSEAFITAARQAAAKKMGCSLEELELHMNLSPSSEHNTSHDDLNDSSFFVGVSGLKLQGADLYSSDRNTNPSIALNNGSSYPLGVCKIYWSRRVVDKSNNDSENSSDQLSSNHKHGNDTVVLPVYLNSDRNFILFDVAIKPAEISQTQNLYIQRGVAVIA</sequence>
<dbReference type="Pfam" id="PF08393">
    <property type="entry name" value="DHC_N2"/>
    <property type="match status" value="1"/>
</dbReference>
<dbReference type="FunFam" id="1.10.8.720:FF:000003">
    <property type="entry name" value="Cytoplasmic dynein heavy chain 2"/>
    <property type="match status" value="1"/>
</dbReference>
<feature type="coiled-coil region" evidence="18">
    <location>
        <begin position="3337"/>
        <end position="3371"/>
    </location>
</feature>
<dbReference type="STRING" id="133412.A0A1R1XY96"/>
<dbReference type="InterPro" id="IPR042219">
    <property type="entry name" value="AAA_lid_11_sf"/>
</dbReference>
<keyword evidence="20" id="KW-0732">Signal</keyword>
<dbReference type="InterPro" id="IPR042228">
    <property type="entry name" value="Dynein_linker_3"/>
</dbReference>
<dbReference type="InterPro" id="IPR054354">
    <property type="entry name" value="DYNC2H1-like_lid"/>
</dbReference>
<dbReference type="FunFam" id="3.40.50.300:FF:000373">
    <property type="entry name" value="Cytoplasmic dynein heavy chain 2"/>
    <property type="match status" value="1"/>
</dbReference>
<keyword evidence="11" id="KW-0243">Dynein</keyword>
<dbReference type="GO" id="GO:0005858">
    <property type="term" value="C:axonemal dynein complex"/>
    <property type="evidence" value="ECO:0007669"/>
    <property type="project" value="TreeGrafter"/>
</dbReference>
<feature type="region of interest" description="Disordered" evidence="19">
    <location>
        <begin position="1037"/>
        <end position="1057"/>
    </location>
</feature>
<feature type="domain" description="AAA+ ATPase" evidence="21">
    <location>
        <begin position="2712"/>
        <end position="2862"/>
    </location>
</feature>
<dbReference type="Gene3D" id="1.20.140.100">
    <property type="entry name" value="Dynein heavy chain, N-terminal domain 2"/>
    <property type="match status" value="1"/>
</dbReference>
<dbReference type="Gene3D" id="1.10.8.720">
    <property type="entry name" value="Region D6 of dynein motor"/>
    <property type="match status" value="1"/>
</dbReference>
<keyword evidence="13" id="KW-0969">Cilium</keyword>
<evidence type="ECO:0000256" key="12">
    <source>
        <dbReference type="ARBA" id="ARBA00023054"/>
    </source>
</evidence>
<evidence type="ECO:0000313" key="22">
    <source>
        <dbReference type="EMBL" id="OMJ19657.1"/>
    </source>
</evidence>
<evidence type="ECO:0000256" key="8">
    <source>
        <dbReference type="ARBA" id="ARBA00022737"/>
    </source>
</evidence>
<dbReference type="InterPro" id="IPR004273">
    <property type="entry name" value="Dynein_heavy_D6_P-loop"/>
</dbReference>
<dbReference type="GO" id="GO:0007018">
    <property type="term" value="P:microtubule-based movement"/>
    <property type="evidence" value="ECO:0007669"/>
    <property type="project" value="InterPro"/>
</dbReference>
<keyword evidence="6" id="KW-0963">Cytoplasm</keyword>
<dbReference type="Gene3D" id="1.20.1270.280">
    <property type="match status" value="1"/>
</dbReference>
<dbReference type="SMART" id="SM00382">
    <property type="entry name" value="AAA"/>
    <property type="match status" value="4"/>
</dbReference>
<feature type="domain" description="AAA+ ATPase" evidence="21">
    <location>
        <begin position="2036"/>
        <end position="2180"/>
    </location>
</feature>
<evidence type="ECO:0000256" key="6">
    <source>
        <dbReference type="ARBA" id="ARBA00022490"/>
    </source>
</evidence>
<dbReference type="PANTHER" id="PTHR46532:SF4">
    <property type="entry name" value="AAA+ ATPASE DOMAIN-CONTAINING PROTEIN"/>
    <property type="match status" value="1"/>
</dbReference>
<dbReference type="InterPro" id="IPR041658">
    <property type="entry name" value="AAA_lid_11"/>
</dbReference>
<evidence type="ECO:0000256" key="9">
    <source>
        <dbReference type="ARBA" id="ARBA00022741"/>
    </source>
</evidence>
<dbReference type="InterPro" id="IPR041466">
    <property type="entry name" value="Dynein_AAA5_ext"/>
</dbReference>
<dbReference type="InterPro" id="IPR035699">
    <property type="entry name" value="AAA_6"/>
</dbReference>
<dbReference type="GO" id="GO:0045505">
    <property type="term" value="F:dynein intermediate chain binding"/>
    <property type="evidence" value="ECO:0007669"/>
    <property type="project" value="InterPro"/>
</dbReference>
<evidence type="ECO:0000256" key="13">
    <source>
        <dbReference type="ARBA" id="ARBA00023069"/>
    </source>
</evidence>
<dbReference type="GO" id="GO:0060170">
    <property type="term" value="C:ciliary membrane"/>
    <property type="evidence" value="ECO:0007669"/>
    <property type="project" value="UniProtKB-SubCell"/>
</dbReference>
<keyword evidence="12 18" id="KW-0175">Coiled coil</keyword>
<reference evidence="22 23" key="1">
    <citation type="submission" date="2017-01" db="EMBL/GenBank/DDBJ databases">
        <authorList>
            <person name="Mah S.A."/>
            <person name="Swanson W.J."/>
            <person name="Moy G.W."/>
            <person name="Vacquier V.D."/>
        </authorList>
    </citation>
    <scope>NUCLEOTIDE SEQUENCE [LARGE SCALE GENOMIC DNA]</scope>
    <source>
        <strain evidence="22 23">GSMNP</strain>
    </source>
</reference>
<evidence type="ECO:0000256" key="18">
    <source>
        <dbReference type="SAM" id="Coils"/>
    </source>
</evidence>
<feature type="region of interest" description="Disordered" evidence="19">
    <location>
        <begin position="174"/>
        <end position="195"/>
    </location>
</feature>
<dbReference type="GO" id="GO:0008569">
    <property type="term" value="F:minus-end-directed microtubule motor activity"/>
    <property type="evidence" value="ECO:0007669"/>
    <property type="project" value="InterPro"/>
</dbReference>
<dbReference type="GO" id="GO:0060271">
    <property type="term" value="P:cilium assembly"/>
    <property type="evidence" value="ECO:0007669"/>
    <property type="project" value="UniProtKB-ARBA"/>
</dbReference>
<dbReference type="FunFam" id="3.40.50.300:FF:000071">
    <property type="entry name" value="Cytoplasmic dynein heavy chain 1"/>
    <property type="match status" value="1"/>
</dbReference>
<dbReference type="GO" id="GO:0008104">
    <property type="term" value="P:intracellular protein localization"/>
    <property type="evidence" value="ECO:0007669"/>
    <property type="project" value="UniProtKB-ARBA"/>
</dbReference>
<evidence type="ECO:0000256" key="20">
    <source>
        <dbReference type="SAM" id="SignalP"/>
    </source>
</evidence>
<dbReference type="Gene3D" id="1.10.287.2620">
    <property type="match status" value="1"/>
</dbReference>
<name>A0A1R1XY96_9FUNG</name>
<dbReference type="Proteomes" id="UP000187283">
    <property type="component" value="Unassembled WGS sequence"/>
</dbReference>
<dbReference type="InterPro" id="IPR042222">
    <property type="entry name" value="Dynein_2_N"/>
</dbReference>